<name>A0ABR9PDF7_9ACTN</name>
<reference evidence="4 5" key="1">
    <citation type="submission" date="2020-09" db="EMBL/GenBank/DDBJ databases">
        <title>Diversity and distribution of actinomycetes associated with coral in the coast of Hainan.</title>
        <authorList>
            <person name="Li F."/>
        </authorList>
    </citation>
    <scope>NUCLEOTIDE SEQUENCE [LARGE SCALE GENOMIC DNA]</scope>
    <source>
        <strain evidence="4 5">HNM0947</strain>
    </source>
</reference>
<organism evidence="4 5">
    <name type="scientific">Nocardiopsis coralli</name>
    <dbReference type="NCBI Taxonomy" id="2772213"/>
    <lineage>
        <taxon>Bacteria</taxon>
        <taxon>Bacillati</taxon>
        <taxon>Actinomycetota</taxon>
        <taxon>Actinomycetes</taxon>
        <taxon>Streptosporangiales</taxon>
        <taxon>Nocardiopsidaceae</taxon>
        <taxon>Nocardiopsis</taxon>
    </lineage>
</organism>
<dbReference type="InterPro" id="IPR007210">
    <property type="entry name" value="ABC_Gly_betaine_transp_sub-bd"/>
</dbReference>
<feature type="compositionally biased region" description="Gly residues" evidence="1">
    <location>
        <begin position="33"/>
        <end position="44"/>
    </location>
</feature>
<keyword evidence="2" id="KW-0732">Signal</keyword>
<comment type="caution">
    <text evidence="4">The sequence shown here is derived from an EMBL/GenBank/DDBJ whole genome shotgun (WGS) entry which is preliminary data.</text>
</comment>
<accession>A0ABR9PDF7</accession>
<dbReference type="Pfam" id="PF04069">
    <property type="entry name" value="OpuAC"/>
    <property type="match status" value="1"/>
</dbReference>
<dbReference type="EMBL" id="JADBGI010000030">
    <property type="protein sequence ID" value="MBE3001874.1"/>
    <property type="molecule type" value="Genomic_DNA"/>
</dbReference>
<evidence type="ECO:0000256" key="2">
    <source>
        <dbReference type="SAM" id="SignalP"/>
    </source>
</evidence>
<sequence length="308" mass="32569">MRNGISFAALPLTVLLLSACGASDPFEDDGGEDGGNGEGGGAGDGTVVIGSGDFPESTLLAEVYGRAMEAQGVDVEYQLNIGSREVYYSQVEEGNLSVFPEYNGSILAYLDDDAPSGTPEETDAAVEEALPEGLEILDSSEAENKDSVTVTQETADEHDLESLADLEGVAEDLTIGGPPEFETRHQGLVGLEDVYGVEFGEFRSLEVALLTQALLDDDIQAANLFTTDPQIAVEDFVVLEDPENVFGAQNVTPLVNSEQVDETAREALNAVSAELTTEDVTALNERVVVDNENAADVAQDWLAEAGLD</sequence>
<dbReference type="Gene3D" id="3.40.190.120">
    <property type="entry name" value="Osmoprotection protein (prox), domain 2"/>
    <property type="match status" value="1"/>
</dbReference>
<evidence type="ECO:0000259" key="3">
    <source>
        <dbReference type="Pfam" id="PF04069"/>
    </source>
</evidence>
<feature type="domain" description="ABC-type glycine betaine transport system substrate-binding" evidence="3">
    <location>
        <begin position="46"/>
        <end position="304"/>
    </location>
</feature>
<evidence type="ECO:0000313" key="5">
    <source>
        <dbReference type="Proteomes" id="UP000806528"/>
    </source>
</evidence>
<dbReference type="CDD" id="cd13606">
    <property type="entry name" value="PBP2_ProX_like"/>
    <property type="match status" value="1"/>
</dbReference>
<dbReference type="RefSeq" id="WP_193124466.1">
    <property type="nucleotide sequence ID" value="NZ_JADBGI010000030.1"/>
</dbReference>
<feature type="chain" id="PRO_5045047232" evidence="2">
    <location>
        <begin position="23"/>
        <end position="308"/>
    </location>
</feature>
<evidence type="ECO:0000313" key="4">
    <source>
        <dbReference type="EMBL" id="MBE3001874.1"/>
    </source>
</evidence>
<dbReference type="Proteomes" id="UP000806528">
    <property type="component" value="Unassembled WGS sequence"/>
</dbReference>
<feature type="signal peptide" evidence="2">
    <location>
        <begin position="1"/>
        <end position="22"/>
    </location>
</feature>
<proteinExistence type="predicted"/>
<evidence type="ECO:0000256" key="1">
    <source>
        <dbReference type="SAM" id="MobiDB-lite"/>
    </source>
</evidence>
<dbReference type="Gene3D" id="3.40.190.10">
    <property type="entry name" value="Periplasmic binding protein-like II"/>
    <property type="match status" value="1"/>
</dbReference>
<dbReference type="PROSITE" id="PS51257">
    <property type="entry name" value="PROKAR_LIPOPROTEIN"/>
    <property type="match status" value="1"/>
</dbReference>
<gene>
    <name evidence="4" type="ORF">IDM40_24725</name>
</gene>
<dbReference type="SUPFAM" id="SSF53850">
    <property type="entry name" value="Periplasmic binding protein-like II"/>
    <property type="match status" value="1"/>
</dbReference>
<feature type="region of interest" description="Disordered" evidence="1">
    <location>
        <begin position="26"/>
        <end position="46"/>
    </location>
</feature>
<keyword evidence="5" id="KW-1185">Reference proteome</keyword>
<protein>
    <submittedName>
        <fullName evidence="4">ABC transporter substrate-binding protein</fullName>
    </submittedName>
</protein>